<comment type="function">
    <text evidence="4">Initiates the rapid degradation of small, acid-soluble proteins during spore germination.</text>
</comment>
<comment type="PTM">
    <text evidence="4">Autoproteolytically processed. The inactive tetrameric zymogen termed p46 autoprocesses to a smaller form termed p41, which is active only during spore germination.</text>
</comment>
<dbReference type="OrthoDB" id="9777293at2"/>
<dbReference type="EMBL" id="CP019699">
    <property type="protein sequence ID" value="AQS57415.1"/>
    <property type="molecule type" value="Genomic_DNA"/>
</dbReference>
<feature type="propeptide" id="PRO_5010750617" evidence="4">
    <location>
        <begin position="1"/>
        <end position="16"/>
    </location>
</feature>
<protein>
    <recommendedName>
        <fullName evidence="4">Germination protease</fullName>
        <ecNumber evidence="4">3.4.24.78</ecNumber>
    </recommendedName>
    <alternativeName>
        <fullName evidence="4">GPR endopeptidase</fullName>
    </alternativeName>
    <alternativeName>
        <fullName evidence="4">Germination proteinase</fullName>
    </alternativeName>
    <alternativeName>
        <fullName evidence="4">Spore protease</fullName>
    </alternativeName>
</protein>
<reference evidence="5 6" key="1">
    <citation type="journal article" date="2015" name="Int. J. Syst. Evol. Microbiol.">
        <title>Novibacillus thermophilus gen. nov., sp. nov., a Gram-staining-negative and moderately thermophilic member of the family Thermoactinomycetaceae.</title>
        <authorList>
            <person name="Yang G."/>
            <person name="Chen J."/>
            <person name="Zhou S."/>
        </authorList>
    </citation>
    <scope>NUCLEOTIDE SEQUENCE [LARGE SCALE GENOMIC DNA]</scope>
    <source>
        <strain evidence="5 6">SG-1</strain>
    </source>
</reference>
<comment type="subunit">
    <text evidence="4">Homotetramer.</text>
</comment>
<dbReference type="GO" id="GO:0006508">
    <property type="term" value="P:proteolysis"/>
    <property type="evidence" value="ECO:0007669"/>
    <property type="project" value="UniProtKB-UniRule"/>
</dbReference>
<organism evidence="5 6">
    <name type="scientific">Novibacillus thermophilus</name>
    <dbReference type="NCBI Taxonomy" id="1471761"/>
    <lineage>
        <taxon>Bacteria</taxon>
        <taxon>Bacillati</taxon>
        <taxon>Bacillota</taxon>
        <taxon>Bacilli</taxon>
        <taxon>Bacillales</taxon>
        <taxon>Thermoactinomycetaceae</taxon>
        <taxon>Novibacillus</taxon>
    </lineage>
</organism>
<feature type="chain" id="PRO_5023431218" description="Germination protease" evidence="4">
    <location>
        <begin position="17"/>
        <end position="365"/>
    </location>
</feature>
<comment type="similarity">
    <text evidence="4">Belongs to the peptidase A25 family.</text>
</comment>
<sequence>MPNGQLDLSQYTVRTDLALEAHEMAAQKHGDKRDIPGVHIDETEEDGITVSWITVEDDQGGEELGKQPGTYLTLEAPGLRSKDSNLQNRVAAKFAEQFERYLKLIHIDDSAKILIIGLGNQRVTADALGPSVVNNLLVTRHLFELMPDQVEDGYRPVSAVSPGVLGTTGIETSEIVFGIVERTHPDVVIAIDSLASRALQRVNTTIQVADTGIHPGSGIGNKRKALTKETIGVPVIAIGVPTVVDAATIAHDTIDFVLANVNREMTQEKPSNPLDPFNRPNVKELQSQDVPEETRSKMMGMIGTLNDEEKRRLIHEVLSPLGQNLIVTPKEVDAFIEDIGNLLANGLNSALHQSVNLKNVEAYTH</sequence>
<accession>A0A1U9KBH4</accession>
<dbReference type="RefSeq" id="WP_077721270.1">
    <property type="nucleotide sequence ID" value="NZ_CP019699.1"/>
</dbReference>
<keyword evidence="3 4" id="KW-0865">Zymogen</keyword>
<name>A0A1U9KBH4_9BACL</name>
<dbReference type="SUPFAM" id="SSF53163">
    <property type="entry name" value="HybD-like"/>
    <property type="match status" value="1"/>
</dbReference>
<dbReference type="NCBIfam" id="TIGR01441">
    <property type="entry name" value="GPR"/>
    <property type="match status" value="1"/>
</dbReference>
<dbReference type="InterPro" id="IPR023430">
    <property type="entry name" value="Pept_HybD-like_dom_sf"/>
</dbReference>
<keyword evidence="6" id="KW-1185">Reference proteome</keyword>
<evidence type="ECO:0000313" key="5">
    <source>
        <dbReference type="EMBL" id="AQS57415.1"/>
    </source>
</evidence>
<evidence type="ECO:0000256" key="2">
    <source>
        <dbReference type="ARBA" id="ARBA00022801"/>
    </source>
</evidence>
<dbReference type="STRING" id="1471761.B0W44_05595"/>
<evidence type="ECO:0000256" key="1">
    <source>
        <dbReference type="ARBA" id="ARBA00022670"/>
    </source>
</evidence>
<dbReference type="Gene3D" id="3.40.50.1450">
    <property type="entry name" value="HybD-like"/>
    <property type="match status" value="1"/>
</dbReference>
<proteinExistence type="inferred from homology"/>
<dbReference type="InterPro" id="IPR005080">
    <property type="entry name" value="Peptidase_A25"/>
</dbReference>
<dbReference type="GO" id="GO:0004222">
    <property type="term" value="F:metalloendopeptidase activity"/>
    <property type="evidence" value="ECO:0007669"/>
    <property type="project" value="UniProtKB-UniRule"/>
</dbReference>
<keyword evidence="2 4" id="KW-0378">Hydrolase</keyword>
<comment type="catalytic activity">
    <reaction evidence="4">
        <text>Endopeptidase action with P4 Glu or Asp, P1 preferably Glu &gt; Asp, P1' hydrophobic and P2' Ala.</text>
        <dbReference type="EC" id="3.4.24.78"/>
    </reaction>
</comment>
<evidence type="ECO:0000256" key="4">
    <source>
        <dbReference type="HAMAP-Rule" id="MF_00626"/>
    </source>
</evidence>
<dbReference type="AlphaFoldDB" id="A0A1U9KBH4"/>
<dbReference type="Pfam" id="PF03418">
    <property type="entry name" value="Peptidase_A25"/>
    <property type="match status" value="1"/>
</dbReference>
<dbReference type="KEGG" id="ntr:B0W44_05595"/>
<keyword evidence="1 4" id="KW-0645">Protease</keyword>
<dbReference type="EC" id="3.4.24.78" evidence="4"/>
<evidence type="ECO:0000256" key="3">
    <source>
        <dbReference type="ARBA" id="ARBA00023145"/>
    </source>
</evidence>
<dbReference type="HAMAP" id="MF_00626">
    <property type="entry name" value="Germination_prot"/>
    <property type="match status" value="1"/>
</dbReference>
<dbReference type="GO" id="GO:0009847">
    <property type="term" value="P:spore germination"/>
    <property type="evidence" value="ECO:0007669"/>
    <property type="project" value="UniProtKB-UniRule"/>
</dbReference>
<gene>
    <name evidence="4" type="primary">gpr</name>
    <name evidence="5" type="ORF">B0W44_05595</name>
</gene>
<dbReference type="Proteomes" id="UP000188603">
    <property type="component" value="Chromosome"/>
</dbReference>
<dbReference type="PIRSF" id="PIRSF019549">
    <property type="entry name" value="Peptidase_A25"/>
    <property type="match status" value="1"/>
</dbReference>
<evidence type="ECO:0000313" key="6">
    <source>
        <dbReference type="Proteomes" id="UP000188603"/>
    </source>
</evidence>